<gene>
    <name evidence="1" type="ORF">LOY88_005200</name>
</gene>
<protein>
    <submittedName>
        <fullName evidence="1">Uncharacterized protein</fullName>
    </submittedName>
</protein>
<sequence>MNRNDSNAPKDCRGLGGFYSYKNTFDEDSVWLEIPKQVTFINVTDPYTEKLDISLNVFENTTASELSDPWHGRRIDLASQSAAQAHGLEALSAAAAGDAHGLQPQQQASIANAAPLPGNSAVHTHLRFSQAGSQYPPESSIPPPNPANPIGPPSPSASITSTSNINLPSRSVSPYIDPTLRPPDAIVGLPVTSKALLSHTGLEQNVETDIKIAFLLRHFSESPGKWMDLFDLGAYFASYVPAKAFTTPVLRYAACAYAAKHLGRVKGMKGKPSILHGRQPTIESWPGIENTNWHLLGAAYYAKAIQFLMETLQHDGQSPTDSRGGWHETRSCDGNEYTHAHNRRRRFSNGQICNIQSDEVLTATAILSVYEFLDATGLAWNRHLSGVKSLLDISEIGMMSQEQRMSLDGASFFSRARPASFSRARKATFWNFARQDYLSAFINKCKCRLDTDDLFLWKEAGLLLDGSGLVQPSNTSATTDSVMAEDMVSNAMVWLSSKIVNYVVSTRHADTASATQWLQLKTEMDTWYCGLPEAFRPCARIDHYPPSLEPNQELYPFTKIWYSMPMCASAMQHYHMARILLLANKPPQLAIQRATMANRPAKDEIQLHCHEICGISMSRPEASVRINSVQPLFVSGQCLTDSRKRQTVLNLLRGIESDLGWATEYRTEQLLEQWGRNHGTVAA</sequence>
<evidence type="ECO:0000313" key="1">
    <source>
        <dbReference type="EMBL" id="KAI2383564.1"/>
    </source>
</evidence>
<dbReference type="EMBL" id="JALBCA010000088">
    <property type="protein sequence ID" value="KAI2383564.1"/>
    <property type="molecule type" value="Genomic_DNA"/>
</dbReference>
<proteinExistence type="predicted"/>
<reference evidence="1" key="1">
    <citation type="journal article" date="2022" name="bioRxiv">
        <title>Population genetic analysis of Ophidiomyces ophidiicola, the causative agent of snake fungal disease, indicates recent introductions to the USA.</title>
        <authorList>
            <person name="Ladner J.T."/>
            <person name="Palmer J.M."/>
            <person name="Ettinger C.L."/>
            <person name="Stajich J.E."/>
            <person name="Farrell T.M."/>
            <person name="Glorioso B.M."/>
            <person name="Lawson B."/>
            <person name="Price S.J."/>
            <person name="Stengle A.G."/>
            <person name="Grear D.A."/>
            <person name="Lorch J.M."/>
        </authorList>
    </citation>
    <scope>NUCLEOTIDE SEQUENCE</scope>
    <source>
        <strain evidence="1">NWHC 24266-5</strain>
    </source>
</reference>
<name>A0ACB8URJ3_9EURO</name>
<accession>A0ACB8URJ3</accession>
<comment type="caution">
    <text evidence="1">The sequence shown here is derived from an EMBL/GenBank/DDBJ whole genome shotgun (WGS) entry which is preliminary data.</text>
</comment>
<organism evidence="1">
    <name type="scientific">Ophidiomyces ophidiicola</name>
    <dbReference type="NCBI Taxonomy" id="1387563"/>
    <lineage>
        <taxon>Eukaryota</taxon>
        <taxon>Fungi</taxon>
        <taxon>Dikarya</taxon>
        <taxon>Ascomycota</taxon>
        <taxon>Pezizomycotina</taxon>
        <taxon>Eurotiomycetes</taxon>
        <taxon>Eurotiomycetidae</taxon>
        <taxon>Onygenales</taxon>
        <taxon>Onygenaceae</taxon>
        <taxon>Ophidiomyces</taxon>
    </lineage>
</organism>